<dbReference type="EMBL" id="FN648696">
    <property type="protein sequence ID" value="CBJ48869.1"/>
    <property type="molecule type" value="Genomic_DNA"/>
</dbReference>
<feature type="signal peptide" evidence="4">
    <location>
        <begin position="1"/>
        <end position="20"/>
    </location>
</feature>
<evidence type="ECO:0000256" key="3">
    <source>
        <dbReference type="ARBA" id="ARBA00023274"/>
    </source>
</evidence>
<keyword evidence="4" id="KW-0732">Signal</keyword>
<keyword evidence="2 5" id="KW-0689">Ribosomal protein</keyword>
<dbReference type="AlphaFoldDB" id="D7G312"/>
<dbReference type="InterPro" id="IPR034704">
    <property type="entry name" value="Ribosomal_bL28/bL31-like_sf"/>
</dbReference>
<accession>D7G312</accession>
<dbReference type="Proteomes" id="UP000002630">
    <property type="component" value="Linkage Group LG14"/>
</dbReference>
<evidence type="ECO:0000256" key="2">
    <source>
        <dbReference type="ARBA" id="ARBA00022980"/>
    </source>
</evidence>
<reference evidence="5 6" key="1">
    <citation type="journal article" date="2010" name="Nature">
        <title>The Ectocarpus genome and the independent evolution of multicellularity in brown algae.</title>
        <authorList>
            <person name="Cock J.M."/>
            <person name="Sterck L."/>
            <person name="Rouze P."/>
            <person name="Scornet D."/>
            <person name="Allen A.E."/>
            <person name="Amoutzias G."/>
            <person name="Anthouard V."/>
            <person name="Artiguenave F."/>
            <person name="Aury J.M."/>
            <person name="Badger J.H."/>
            <person name="Beszteri B."/>
            <person name="Billiau K."/>
            <person name="Bonnet E."/>
            <person name="Bothwell J.H."/>
            <person name="Bowler C."/>
            <person name="Boyen C."/>
            <person name="Brownlee C."/>
            <person name="Carrano C.J."/>
            <person name="Charrier B."/>
            <person name="Cho G.Y."/>
            <person name="Coelho S.M."/>
            <person name="Collen J."/>
            <person name="Corre E."/>
            <person name="Da Silva C."/>
            <person name="Delage L."/>
            <person name="Delaroque N."/>
            <person name="Dittami S.M."/>
            <person name="Doulbeau S."/>
            <person name="Elias M."/>
            <person name="Farnham G."/>
            <person name="Gachon C.M."/>
            <person name="Gschloessl B."/>
            <person name="Heesch S."/>
            <person name="Jabbari K."/>
            <person name="Jubin C."/>
            <person name="Kawai H."/>
            <person name="Kimura K."/>
            <person name="Kloareg B."/>
            <person name="Kupper F.C."/>
            <person name="Lang D."/>
            <person name="Le Bail A."/>
            <person name="Leblanc C."/>
            <person name="Lerouge P."/>
            <person name="Lohr M."/>
            <person name="Lopez P.J."/>
            <person name="Martens C."/>
            <person name="Maumus F."/>
            <person name="Michel G."/>
            <person name="Miranda-Saavedra D."/>
            <person name="Morales J."/>
            <person name="Moreau H."/>
            <person name="Motomura T."/>
            <person name="Nagasato C."/>
            <person name="Napoli C.A."/>
            <person name="Nelson D.R."/>
            <person name="Nyvall-Collen P."/>
            <person name="Peters A.F."/>
            <person name="Pommier C."/>
            <person name="Potin P."/>
            <person name="Poulain J."/>
            <person name="Quesneville H."/>
            <person name="Read B."/>
            <person name="Rensing S.A."/>
            <person name="Ritter A."/>
            <person name="Rousvoal S."/>
            <person name="Samanta M."/>
            <person name="Samson G."/>
            <person name="Schroeder D.C."/>
            <person name="Segurens B."/>
            <person name="Strittmatter M."/>
            <person name="Tonon T."/>
            <person name="Tregear J.W."/>
            <person name="Valentin K."/>
            <person name="von Dassow P."/>
            <person name="Yamagishi T."/>
            <person name="Van de Peer Y."/>
            <person name="Wincker P."/>
        </authorList>
    </citation>
    <scope>NUCLEOTIDE SEQUENCE [LARGE SCALE GENOMIC DNA]</scope>
    <source>
        <strain evidence="6">Ec32 / CCAP1310/4</strain>
    </source>
</reference>
<keyword evidence="3" id="KW-0687">Ribonucleoprotein</keyword>
<protein>
    <submittedName>
        <fullName evidence="5">50S ribosomal protein L28</fullName>
    </submittedName>
</protein>
<dbReference type="OrthoDB" id="361870at2759"/>
<dbReference type="InParanoid" id="D7G312"/>
<dbReference type="STRING" id="2880.D7G312"/>
<dbReference type="Gene3D" id="2.30.170.40">
    <property type="entry name" value="Ribosomal protein L28/L24"/>
    <property type="match status" value="1"/>
</dbReference>
<dbReference type="GO" id="GO:0003735">
    <property type="term" value="F:structural constituent of ribosome"/>
    <property type="evidence" value="ECO:0007669"/>
    <property type="project" value="InterPro"/>
</dbReference>
<dbReference type="GO" id="GO:0005840">
    <property type="term" value="C:ribosome"/>
    <property type="evidence" value="ECO:0007669"/>
    <property type="project" value="UniProtKB-KW"/>
</dbReference>
<proteinExistence type="inferred from homology"/>
<dbReference type="EMBL" id="FN649739">
    <property type="protein sequence ID" value="CBJ48869.1"/>
    <property type="molecule type" value="Genomic_DNA"/>
</dbReference>
<evidence type="ECO:0000256" key="1">
    <source>
        <dbReference type="ARBA" id="ARBA00008760"/>
    </source>
</evidence>
<dbReference type="GO" id="GO:1990904">
    <property type="term" value="C:ribonucleoprotein complex"/>
    <property type="evidence" value="ECO:0007669"/>
    <property type="project" value="UniProtKB-KW"/>
</dbReference>
<dbReference type="SUPFAM" id="SSF143800">
    <property type="entry name" value="L28p-like"/>
    <property type="match status" value="1"/>
</dbReference>
<name>D7G312_ECTSI</name>
<dbReference type="Pfam" id="PF00830">
    <property type="entry name" value="Ribosomal_L28"/>
    <property type="match status" value="1"/>
</dbReference>
<dbReference type="InterPro" id="IPR026569">
    <property type="entry name" value="Ribosomal_bL28"/>
</dbReference>
<dbReference type="PANTHER" id="PTHR13528">
    <property type="entry name" value="39S RIBOSOMAL PROTEIN L28, MITOCHONDRIAL"/>
    <property type="match status" value="1"/>
</dbReference>
<dbReference type="InterPro" id="IPR037147">
    <property type="entry name" value="Ribosomal_bL28_sf"/>
</dbReference>
<evidence type="ECO:0000313" key="5">
    <source>
        <dbReference type="EMBL" id="CBJ48869.1"/>
    </source>
</evidence>
<evidence type="ECO:0000256" key="4">
    <source>
        <dbReference type="SAM" id="SignalP"/>
    </source>
</evidence>
<dbReference type="PANTHER" id="PTHR13528:SF2">
    <property type="entry name" value="LARGE RIBOSOMAL SUBUNIT PROTEIN BL28M"/>
    <property type="match status" value="1"/>
</dbReference>
<feature type="chain" id="PRO_5003096115" evidence="4">
    <location>
        <begin position="21"/>
        <end position="129"/>
    </location>
</feature>
<comment type="similarity">
    <text evidence="1">Belongs to the bacterial ribosomal protein bL28 family.</text>
</comment>
<dbReference type="eggNOG" id="ENOG502S1B9">
    <property type="taxonomic scope" value="Eukaryota"/>
</dbReference>
<organism evidence="5 6">
    <name type="scientific">Ectocarpus siliculosus</name>
    <name type="common">Brown alga</name>
    <name type="synonym">Conferva siliculosa</name>
    <dbReference type="NCBI Taxonomy" id="2880"/>
    <lineage>
        <taxon>Eukaryota</taxon>
        <taxon>Sar</taxon>
        <taxon>Stramenopiles</taxon>
        <taxon>Ochrophyta</taxon>
        <taxon>PX clade</taxon>
        <taxon>Phaeophyceae</taxon>
        <taxon>Ectocarpales</taxon>
        <taxon>Ectocarpaceae</taxon>
        <taxon>Ectocarpus</taxon>
    </lineage>
</organism>
<dbReference type="OMA" id="LWWEEAN"/>
<evidence type="ECO:0000313" key="6">
    <source>
        <dbReference type="Proteomes" id="UP000002630"/>
    </source>
</evidence>
<sequence length="129" mass="14478">MKLFAVAGAMAVLFCQLASGFMIAPSAFAGSSVVSKSSATSPTSSLQMRARNCDLLGKKPNRKARVVTFSHKRIHKVQHLNLQWRKMYWEEGKRFVRLRLSTKAIKTIDKYGLNKAAKKFNLDLVKFTA</sequence>
<gene>
    <name evidence="5" type="primary">PRPL</name>
    <name evidence="5" type="ORF">Esi_0049_0137</name>
</gene>
<keyword evidence="6" id="KW-1185">Reference proteome</keyword>